<evidence type="ECO:0008006" key="16">
    <source>
        <dbReference type="Google" id="ProtNLM"/>
    </source>
</evidence>
<dbReference type="Gene3D" id="3.30.450.20">
    <property type="entry name" value="PAS domain"/>
    <property type="match status" value="1"/>
</dbReference>
<reference evidence="14 15" key="1">
    <citation type="submission" date="2015-01" db="EMBL/GenBank/DDBJ databases">
        <title>Genome sequence of Anoxybacillus ayderensis strain AB04.</title>
        <authorList>
            <person name="Belduz A.O."/>
            <person name="Canakci S."/>
            <person name="Chan K.-G."/>
            <person name="Kahar U.M."/>
            <person name="Yaakob A.S."/>
            <person name="Chan C.S."/>
            <person name="Goh K.M."/>
        </authorList>
    </citation>
    <scope>NUCLEOTIDE SEQUENCE [LARGE SCALE GENOMIC DNA]</scope>
    <source>
        <strain evidence="14 15">AB04</strain>
    </source>
</reference>
<dbReference type="Pfam" id="PF00672">
    <property type="entry name" value="HAMP"/>
    <property type="match status" value="1"/>
</dbReference>
<keyword evidence="7 9" id="KW-0807">Transducer</keyword>
<evidence type="ECO:0000313" key="14">
    <source>
        <dbReference type="EMBL" id="KIP21812.1"/>
    </source>
</evidence>
<feature type="transmembrane region" description="Helical" evidence="11">
    <location>
        <begin position="7"/>
        <end position="26"/>
    </location>
</feature>
<dbReference type="EMBL" id="JXTG01000003">
    <property type="protein sequence ID" value="KIP21812.1"/>
    <property type="molecule type" value="Genomic_DNA"/>
</dbReference>
<evidence type="ECO:0000259" key="12">
    <source>
        <dbReference type="PROSITE" id="PS50111"/>
    </source>
</evidence>
<comment type="caution">
    <text evidence="14">The sequence shown here is derived from an EMBL/GenBank/DDBJ whole genome shotgun (WGS) entry which is preliminary data.</text>
</comment>
<keyword evidence="2" id="KW-1003">Cell membrane</keyword>
<feature type="domain" description="HAMP" evidence="13">
    <location>
        <begin position="296"/>
        <end position="348"/>
    </location>
</feature>
<accession>A0A0D0HRA5</accession>
<feature type="coiled-coil region" evidence="10">
    <location>
        <begin position="396"/>
        <end position="430"/>
    </location>
</feature>
<keyword evidence="5 11" id="KW-1133">Transmembrane helix</keyword>
<name>A0A0D0HRA5_9BACL</name>
<dbReference type="CDD" id="cd06225">
    <property type="entry name" value="HAMP"/>
    <property type="match status" value="1"/>
</dbReference>
<sequence>MKSIRGKLLLVIMPLVIISLFLVAYLNHQKAKQFLEDQFEQTAQVELGRLQTAVNQWITDHKKLIEGLSSEGGWDVVELQKNETRLAHIQKTWSTFELIAVADRNGKAYANGKELSIGDRLYFQEALKGKTSISDVIVSRATGEKVIVIASPIREKGEIIGVLLGTVKTEEITNLVIHVDVGKTGYGYLIQQDGVLIAHPKKEYVLEKNLLKEKNDQLVSLLRRALDGKKGMGIYEFEGIKKYAFYAPIESTGWGLVLTVPVDEATEKLYYLAILSFVTAGVVVLFAVVIIVLFASRLVRPLQKLSQLTKEVASGDLTVTIDHRSEDEVGQLGQYFQQMVHHMRHMLQQLHDSAEQLRQYAQTFVVASDETKQTTNQVAVTMSEMAHGSTAIAHSVQDVTERVNRMMNELQRLIEEAEKMEKAMAEAKQVSIQGETILHTMSEAMMSATKHSRDAVEAMKRLGERSKEVREIVNVISHITSQTNLLALNASIEAARAGEAGRGFAVVAGEVRKLAEETEKATDKIAQMIQQTYSDTEQAIVIVTEGSKVANLAFERVSEAKQAFQHIAHNLTSASERSDQVISRIHTVQSDTKTIAEHMQDVAAVTEEASASIEEVSAATEQQAAAAQQVFEQAKQVEQLADELTEMMNKFKVK</sequence>
<dbReference type="CDD" id="cd12912">
    <property type="entry name" value="PDC2_MCP_like"/>
    <property type="match status" value="1"/>
</dbReference>
<dbReference type="SMART" id="SM00304">
    <property type="entry name" value="HAMP"/>
    <property type="match status" value="1"/>
</dbReference>
<dbReference type="PROSITE" id="PS50885">
    <property type="entry name" value="HAMP"/>
    <property type="match status" value="1"/>
</dbReference>
<dbReference type="Gene3D" id="1.10.287.950">
    <property type="entry name" value="Methyl-accepting chemotaxis protein"/>
    <property type="match status" value="1"/>
</dbReference>
<dbReference type="InterPro" id="IPR033479">
    <property type="entry name" value="dCache_1"/>
</dbReference>
<evidence type="ECO:0000256" key="11">
    <source>
        <dbReference type="SAM" id="Phobius"/>
    </source>
</evidence>
<evidence type="ECO:0000313" key="15">
    <source>
        <dbReference type="Proteomes" id="UP000032047"/>
    </source>
</evidence>
<feature type="coiled-coil region" evidence="10">
    <location>
        <begin position="627"/>
        <end position="654"/>
    </location>
</feature>
<comment type="similarity">
    <text evidence="8">Belongs to the methyl-accepting chemotaxis (MCP) protein family.</text>
</comment>
<dbReference type="AlphaFoldDB" id="A0A0D0HRA5"/>
<dbReference type="Pfam" id="PF02743">
    <property type="entry name" value="dCache_1"/>
    <property type="match status" value="1"/>
</dbReference>
<dbReference type="InterPro" id="IPR003660">
    <property type="entry name" value="HAMP_dom"/>
</dbReference>
<protein>
    <recommendedName>
        <fullName evidence="16">Methyl-accepting chemotaxis protein</fullName>
    </recommendedName>
</protein>
<keyword evidence="4 11" id="KW-0812">Transmembrane</keyword>
<dbReference type="SMART" id="SM00283">
    <property type="entry name" value="MA"/>
    <property type="match status" value="1"/>
</dbReference>
<dbReference type="PANTHER" id="PTHR32089">
    <property type="entry name" value="METHYL-ACCEPTING CHEMOTAXIS PROTEIN MCPB"/>
    <property type="match status" value="1"/>
</dbReference>
<dbReference type="InterPro" id="IPR004089">
    <property type="entry name" value="MCPsignal_dom"/>
</dbReference>
<dbReference type="Proteomes" id="UP000032047">
    <property type="component" value="Unassembled WGS sequence"/>
</dbReference>
<evidence type="ECO:0000256" key="8">
    <source>
        <dbReference type="ARBA" id="ARBA00029447"/>
    </source>
</evidence>
<dbReference type="PATRIC" id="fig|265546.4.peg.1037"/>
<keyword evidence="15" id="KW-1185">Reference proteome</keyword>
<dbReference type="RefSeq" id="WP_042534577.1">
    <property type="nucleotide sequence ID" value="NZ_JXTG01000003.1"/>
</dbReference>
<dbReference type="CDD" id="cd12914">
    <property type="entry name" value="PDC1_DGC_like"/>
    <property type="match status" value="1"/>
</dbReference>
<evidence type="ECO:0000256" key="4">
    <source>
        <dbReference type="ARBA" id="ARBA00022692"/>
    </source>
</evidence>
<evidence type="ECO:0000256" key="9">
    <source>
        <dbReference type="PROSITE-ProRule" id="PRU00284"/>
    </source>
</evidence>
<keyword evidence="10" id="KW-0175">Coiled coil</keyword>
<evidence type="ECO:0000256" key="2">
    <source>
        <dbReference type="ARBA" id="ARBA00022475"/>
    </source>
</evidence>
<proteinExistence type="inferred from homology"/>
<evidence type="ECO:0000256" key="1">
    <source>
        <dbReference type="ARBA" id="ARBA00004651"/>
    </source>
</evidence>
<organism evidence="14 15">
    <name type="scientific">Anoxybacillus ayderensis</name>
    <dbReference type="NCBI Taxonomy" id="265546"/>
    <lineage>
        <taxon>Bacteria</taxon>
        <taxon>Bacillati</taxon>
        <taxon>Bacillota</taxon>
        <taxon>Bacilli</taxon>
        <taxon>Bacillales</taxon>
        <taxon>Anoxybacillaceae</taxon>
        <taxon>Anoxybacillus</taxon>
    </lineage>
</organism>
<feature type="transmembrane region" description="Helical" evidence="11">
    <location>
        <begin position="269"/>
        <end position="295"/>
    </location>
</feature>
<evidence type="ECO:0000256" key="6">
    <source>
        <dbReference type="ARBA" id="ARBA00023136"/>
    </source>
</evidence>
<dbReference type="GO" id="GO:0005886">
    <property type="term" value="C:plasma membrane"/>
    <property type="evidence" value="ECO:0007669"/>
    <property type="project" value="UniProtKB-SubCell"/>
</dbReference>
<dbReference type="PANTHER" id="PTHR32089:SF112">
    <property type="entry name" value="LYSOZYME-LIKE PROTEIN-RELATED"/>
    <property type="match status" value="1"/>
</dbReference>
<gene>
    <name evidence="14" type="ORF">JV16_01012</name>
</gene>
<dbReference type="Pfam" id="PF00015">
    <property type="entry name" value="MCPsignal"/>
    <property type="match status" value="1"/>
</dbReference>
<evidence type="ECO:0000256" key="5">
    <source>
        <dbReference type="ARBA" id="ARBA00022989"/>
    </source>
</evidence>
<dbReference type="SUPFAM" id="SSF58104">
    <property type="entry name" value="Methyl-accepting chemotaxis protein (MCP) signaling domain"/>
    <property type="match status" value="1"/>
</dbReference>
<dbReference type="SUPFAM" id="SSF103190">
    <property type="entry name" value="Sensory domain-like"/>
    <property type="match status" value="1"/>
</dbReference>
<dbReference type="PROSITE" id="PS50111">
    <property type="entry name" value="CHEMOTAXIS_TRANSDUC_2"/>
    <property type="match status" value="1"/>
</dbReference>
<dbReference type="GO" id="GO:0006935">
    <property type="term" value="P:chemotaxis"/>
    <property type="evidence" value="ECO:0007669"/>
    <property type="project" value="UniProtKB-KW"/>
</dbReference>
<comment type="subcellular location">
    <subcellularLocation>
        <location evidence="1">Cell membrane</location>
        <topology evidence="1">Multi-pass membrane protein</topology>
    </subcellularLocation>
</comment>
<keyword evidence="3" id="KW-0145">Chemotaxis</keyword>
<dbReference type="Gene3D" id="6.10.340.10">
    <property type="match status" value="1"/>
</dbReference>
<evidence type="ECO:0000259" key="13">
    <source>
        <dbReference type="PROSITE" id="PS50885"/>
    </source>
</evidence>
<keyword evidence="6 11" id="KW-0472">Membrane</keyword>
<evidence type="ECO:0000256" key="7">
    <source>
        <dbReference type="ARBA" id="ARBA00023224"/>
    </source>
</evidence>
<evidence type="ECO:0000256" key="10">
    <source>
        <dbReference type="SAM" id="Coils"/>
    </source>
</evidence>
<dbReference type="GO" id="GO:0007165">
    <property type="term" value="P:signal transduction"/>
    <property type="evidence" value="ECO:0007669"/>
    <property type="project" value="UniProtKB-KW"/>
</dbReference>
<evidence type="ECO:0000256" key="3">
    <source>
        <dbReference type="ARBA" id="ARBA00022500"/>
    </source>
</evidence>
<dbReference type="InterPro" id="IPR029151">
    <property type="entry name" value="Sensor-like_sf"/>
</dbReference>
<feature type="domain" description="Methyl-accepting transducer" evidence="12">
    <location>
        <begin position="367"/>
        <end position="617"/>
    </location>
</feature>